<dbReference type="Proteomes" id="UP000315145">
    <property type="component" value="Unassembled WGS sequence"/>
</dbReference>
<organism evidence="2 5">
    <name type="scientific">Algibacter amylolyticus</name>
    <dbReference type="NCBI Taxonomy" id="1608400"/>
    <lineage>
        <taxon>Bacteria</taxon>
        <taxon>Pseudomonadati</taxon>
        <taxon>Bacteroidota</taxon>
        <taxon>Flavobacteriia</taxon>
        <taxon>Flavobacteriales</taxon>
        <taxon>Flavobacteriaceae</taxon>
        <taxon>Algibacter</taxon>
    </lineage>
</organism>
<evidence type="ECO:0000313" key="3">
    <source>
        <dbReference type="EMBL" id="TSJ82088.1"/>
    </source>
</evidence>
<dbReference type="RefSeq" id="WP_144115183.1">
    <property type="nucleotide sequence ID" value="NZ_JACHGE010000001.1"/>
</dbReference>
<protein>
    <submittedName>
        <fullName evidence="2">Phage holin family protein</fullName>
    </submittedName>
</protein>
<dbReference type="Proteomes" id="UP000322315">
    <property type="component" value="Unassembled WGS sequence"/>
</dbReference>
<feature type="transmembrane region" description="Helical" evidence="1">
    <location>
        <begin position="89"/>
        <end position="110"/>
    </location>
</feature>
<keyword evidence="1" id="KW-0472">Membrane</keyword>
<sequence>MNLILRLLLNAVAVFALANLLSGVQVDGYVTAIIVAVVLSILNLLVKPLLVLLTLPATILTLGLFLLVINGVMILLADEFIDGFSVDSIWWAILFSILLSILQSILQSLLQTDKK</sequence>
<evidence type="ECO:0000313" key="5">
    <source>
        <dbReference type="Proteomes" id="UP000322315"/>
    </source>
</evidence>
<dbReference type="EMBL" id="VWRS01000001">
    <property type="protein sequence ID" value="KAA5827843.1"/>
    <property type="molecule type" value="Genomic_DNA"/>
</dbReference>
<dbReference type="AlphaFoldDB" id="A0A5M7BFW7"/>
<evidence type="ECO:0000313" key="2">
    <source>
        <dbReference type="EMBL" id="KAA5827843.1"/>
    </source>
</evidence>
<dbReference type="PANTHER" id="PTHR37309">
    <property type="entry name" value="SLR0284 PROTEIN"/>
    <property type="match status" value="1"/>
</dbReference>
<name>A0A5M7BFW7_9FLAO</name>
<evidence type="ECO:0000313" key="4">
    <source>
        <dbReference type="Proteomes" id="UP000315145"/>
    </source>
</evidence>
<keyword evidence="1" id="KW-0812">Transmembrane</keyword>
<comment type="caution">
    <text evidence="2">The sequence shown here is derived from an EMBL/GenBank/DDBJ whole genome shotgun (WGS) entry which is preliminary data.</text>
</comment>
<evidence type="ECO:0000256" key="1">
    <source>
        <dbReference type="SAM" id="Phobius"/>
    </source>
</evidence>
<keyword evidence="1" id="KW-1133">Transmembrane helix</keyword>
<proteinExistence type="predicted"/>
<feature type="transmembrane region" description="Helical" evidence="1">
    <location>
        <begin position="53"/>
        <end position="77"/>
    </location>
</feature>
<accession>A0A5M7BFW7</accession>
<keyword evidence="4" id="KW-1185">Reference proteome</keyword>
<reference evidence="2" key="3">
    <citation type="submission" date="2019-09" db="EMBL/GenBank/DDBJ databases">
        <authorList>
            <person name="Zhang D.-C."/>
        </authorList>
    </citation>
    <scope>NUCLEOTIDE SEQUENCE</scope>
    <source>
        <strain evidence="2">RU-4-M-4</strain>
    </source>
</reference>
<dbReference type="InterPro" id="IPR007165">
    <property type="entry name" value="Phage_holin_4_2"/>
</dbReference>
<gene>
    <name evidence="2" type="ORF">F2B50_03110</name>
    <name evidence="3" type="ORF">FPF71_03110</name>
</gene>
<reference evidence="3 4" key="2">
    <citation type="submission" date="2019-07" db="EMBL/GenBank/DDBJ databases">
        <title>Algibacter marinivivus sp. nov., isolated from the surface of a marine red alga.</title>
        <authorList>
            <person name="Zhong X."/>
            <person name="Xu W."/>
            <person name="Zhang Y."/>
            <person name="Zhang Q."/>
            <person name="Du Z."/>
        </authorList>
    </citation>
    <scope>NUCLEOTIDE SEQUENCE [LARGE SCALE GENOMIC DNA]</scope>
    <source>
        <strain evidence="3 4">RU-4-M-4</strain>
    </source>
</reference>
<reference evidence="2 5" key="1">
    <citation type="journal article" date="2015" name="Int. J. Syst. Evol. Microbiol.">
        <title>Algibacter amylolyticus sp. nov., isolated from intertidal sediment.</title>
        <authorList>
            <person name="Zhang D.C."/>
            <person name="Wu J."/>
            <person name="Neuner K."/>
            <person name="Yao J."/>
            <person name="Margesin R."/>
        </authorList>
    </citation>
    <scope>NUCLEOTIDE SEQUENCE [LARGE SCALE GENOMIC DNA]</scope>
    <source>
        <strain evidence="2 5">RU-4-M-4</strain>
    </source>
</reference>
<feature type="transmembrane region" description="Helical" evidence="1">
    <location>
        <begin position="28"/>
        <end position="46"/>
    </location>
</feature>
<dbReference type="Pfam" id="PF04020">
    <property type="entry name" value="Phage_holin_4_2"/>
    <property type="match status" value="1"/>
</dbReference>
<dbReference type="PANTHER" id="PTHR37309:SF1">
    <property type="entry name" value="SLR0284 PROTEIN"/>
    <property type="match status" value="1"/>
</dbReference>
<dbReference type="EMBL" id="VMBF01000001">
    <property type="protein sequence ID" value="TSJ82088.1"/>
    <property type="molecule type" value="Genomic_DNA"/>
</dbReference>